<dbReference type="InterPro" id="IPR012259">
    <property type="entry name" value="DHFR"/>
</dbReference>
<name>A0A5J4RIQ9_9ZZZZ</name>
<dbReference type="SUPFAM" id="SSF53597">
    <property type="entry name" value="Dihydrofolate reductase-like"/>
    <property type="match status" value="1"/>
</dbReference>
<dbReference type="CDD" id="cd00209">
    <property type="entry name" value="DHFR"/>
    <property type="match status" value="1"/>
</dbReference>
<dbReference type="AlphaFoldDB" id="A0A5J4RIQ9"/>
<gene>
    <name evidence="7" type="ORF">EZS27_018097</name>
</gene>
<protein>
    <recommendedName>
        <fullName evidence="2">dihydrofolate reductase</fullName>
        <ecNumber evidence="2">1.5.1.3</ecNumber>
    </recommendedName>
</protein>
<organism evidence="7">
    <name type="scientific">termite gut metagenome</name>
    <dbReference type="NCBI Taxonomy" id="433724"/>
    <lineage>
        <taxon>unclassified sequences</taxon>
        <taxon>metagenomes</taxon>
        <taxon>organismal metagenomes</taxon>
    </lineage>
</organism>
<dbReference type="GO" id="GO:0043168">
    <property type="term" value="F:anion binding"/>
    <property type="evidence" value="ECO:0007669"/>
    <property type="project" value="UniProtKB-ARBA"/>
</dbReference>
<dbReference type="GO" id="GO:0046452">
    <property type="term" value="P:dihydrofolate metabolic process"/>
    <property type="evidence" value="ECO:0007669"/>
    <property type="project" value="TreeGrafter"/>
</dbReference>
<feature type="domain" description="DHFR" evidence="6">
    <location>
        <begin position="1"/>
        <end position="158"/>
    </location>
</feature>
<comment type="pathway">
    <text evidence="1">Cofactor biosynthesis; tetrahydrofolate biosynthesis; 5,6,7,8-tetrahydrofolate from 7,8-dihydrofolate: step 1/1.</text>
</comment>
<evidence type="ECO:0000256" key="4">
    <source>
        <dbReference type="ARBA" id="ARBA00022857"/>
    </source>
</evidence>
<evidence type="ECO:0000256" key="2">
    <source>
        <dbReference type="ARBA" id="ARBA00012856"/>
    </source>
</evidence>
<dbReference type="GO" id="GO:0046655">
    <property type="term" value="P:folic acid metabolic process"/>
    <property type="evidence" value="ECO:0007669"/>
    <property type="project" value="TreeGrafter"/>
</dbReference>
<keyword evidence="3" id="KW-0554">One-carbon metabolism</keyword>
<dbReference type="PANTHER" id="PTHR48069">
    <property type="entry name" value="DIHYDROFOLATE REDUCTASE"/>
    <property type="match status" value="1"/>
</dbReference>
<dbReference type="Pfam" id="PF00186">
    <property type="entry name" value="DHFR_1"/>
    <property type="match status" value="1"/>
</dbReference>
<dbReference type="PROSITE" id="PS51330">
    <property type="entry name" value="DHFR_2"/>
    <property type="match status" value="1"/>
</dbReference>
<dbReference type="EMBL" id="SNRY01001107">
    <property type="protein sequence ID" value="KAA6333502.1"/>
    <property type="molecule type" value="Genomic_DNA"/>
</dbReference>
<dbReference type="GO" id="GO:0046654">
    <property type="term" value="P:tetrahydrofolate biosynthetic process"/>
    <property type="evidence" value="ECO:0007669"/>
    <property type="project" value="InterPro"/>
</dbReference>
<dbReference type="FunFam" id="3.40.430.10:FF:000001">
    <property type="entry name" value="Dihydrofolate reductase"/>
    <property type="match status" value="1"/>
</dbReference>
<dbReference type="EC" id="1.5.1.3" evidence="2"/>
<dbReference type="PANTHER" id="PTHR48069:SF3">
    <property type="entry name" value="DIHYDROFOLATE REDUCTASE"/>
    <property type="match status" value="1"/>
</dbReference>
<evidence type="ECO:0000256" key="3">
    <source>
        <dbReference type="ARBA" id="ARBA00022563"/>
    </source>
</evidence>
<dbReference type="InterPro" id="IPR001796">
    <property type="entry name" value="DHFR_dom"/>
</dbReference>
<reference evidence="7" key="1">
    <citation type="submission" date="2019-03" db="EMBL/GenBank/DDBJ databases">
        <title>Single cell metagenomics reveals metabolic interactions within the superorganism composed of flagellate Streblomastix strix and complex community of Bacteroidetes bacteria on its surface.</title>
        <authorList>
            <person name="Treitli S.C."/>
            <person name="Kolisko M."/>
            <person name="Husnik F."/>
            <person name="Keeling P."/>
            <person name="Hampl V."/>
        </authorList>
    </citation>
    <scope>NUCLEOTIDE SEQUENCE</scope>
    <source>
        <strain evidence="7">STM</strain>
    </source>
</reference>
<comment type="caution">
    <text evidence="7">The sequence shown here is derived from an EMBL/GenBank/DDBJ whole genome shotgun (WGS) entry which is preliminary data.</text>
</comment>
<evidence type="ECO:0000259" key="6">
    <source>
        <dbReference type="PROSITE" id="PS51330"/>
    </source>
</evidence>
<dbReference type="GO" id="GO:0004146">
    <property type="term" value="F:dihydrofolate reductase activity"/>
    <property type="evidence" value="ECO:0007669"/>
    <property type="project" value="UniProtKB-EC"/>
</dbReference>
<dbReference type="PIRSF" id="PIRSF000194">
    <property type="entry name" value="DHFR"/>
    <property type="match status" value="1"/>
</dbReference>
<keyword evidence="5 7" id="KW-0560">Oxidoreductase</keyword>
<sequence>MISLIVAAAENDVIGCNNRIVWRLPDDMKRFKALTRGHVVIMGRKTYESLGRALPERRNIVVTHHSGFVAKGCEVVHSLQATLDVVGKEEVFVIGGSELYKQCWNKADRLYLTRVHAYVEGDVFIPTVSPDDWKEEERVFHKADSRNEYDYSFVTYIRK</sequence>
<dbReference type="Gene3D" id="3.40.430.10">
    <property type="entry name" value="Dihydrofolate Reductase, subunit A"/>
    <property type="match status" value="1"/>
</dbReference>
<dbReference type="InterPro" id="IPR024072">
    <property type="entry name" value="DHFR-like_dom_sf"/>
</dbReference>
<dbReference type="GO" id="GO:0005829">
    <property type="term" value="C:cytosol"/>
    <property type="evidence" value="ECO:0007669"/>
    <property type="project" value="TreeGrafter"/>
</dbReference>
<proteinExistence type="predicted"/>
<accession>A0A5J4RIQ9</accession>
<dbReference type="GO" id="GO:0006730">
    <property type="term" value="P:one-carbon metabolic process"/>
    <property type="evidence" value="ECO:0007669"/>
    <property type="project" value="UniProtKB-KW"/>
</dbReference>
<evidence type="ECO:0000256" key="5">
    <source>
        <dbReference type="ARBA" id="ARBA00023002"/>
    </source>
</evidence>
<dbReference type="GO" id="GO:0050661">
    <property type="term" value="F:NADP binding"/>
    <property type="evidence" value="ECO:0007669"/>
    <property type="project" value="InterPro"/>
</dbReference>
<evidence type="ECO:0000256" key="1">
    <source>
        <dbReference type="ARBA" id="ARBA00004903"/>
    </source>
</evidence>
<dbReference type="PRINTS" id="PR00070">
    <property type="entry name" value="DHFR"/>
</dbReference>
<evidence type="ECO:0000313" key="7">
    <source>
        <dbReference type="EMBL" id="KAA6333502.1"/>
    </source>
</evidence>
<keyword evidence="4" id="KW-0521">NADP</keyword>